<keyword evidence="3" id="KW-1185">Reference proteome</keyword>
<feature type="transmembrane region" description="Helical" evidence="1">
    <location>
        <begin position="187"/>
        <end position="214"/>
    </location>
</feature>
<evidence type="ECO:0000313" key="2">
    <source>
        <dbReference type="EMBL" id="KXS12221.1"/>
    </source>
</evidence>
<dbReference type="AlphaFoldDB" id="A0A139A639"/>
<keyword evidence="1" id="KW-0812">Transmembrane</keyword>
<protein>
    <submittedName>
        <fullName evidence="2">Uncharacterized protein</fullName>
    </submittedName>
</protein>
<feature type="transmembrane region" description="Helical" evidence="1">
    <location>
        <begin position="30"/>
        <end position="51"/>
    </location>
</feature>
<feature type="transmembrane region" description="Helical" evidence="1">
    <location>
        <begin position="116"/>
        <end position="133"/>
    </location>
</feature>
<organism evidence="2 3">
    <name type="scientific">Gonapodya prolifera (strain JEL478)</name>
    <name type="common">Monoblepharis prolifera</name>
    <dbReference type="NCBI Taxonomy" id="1344416"/>
    <lineage>
        <taxon>Eukaryota</taxon>
        <taxon>Fungi</taxon>
        <taxon>Fungi incertae sedis</taxon>
        <taxon>Chytridiomycota</taxon>
        <taxon>Chytridiomycota incertae sedis</taxon>
        <taxon>Monoblepharidomycetes</taxon>
        <taxon>Monoblepharidales</taxon>
        <taxon>Gonapodyaceae</taxon>
        <taxon>Gonapodya</taxon>
    </lineage>
</organism>
<feature type="transmembrane region" description="Helical" evidence="1">
    <location>
        <begin position="89"/>
        <end position="110"/>
    </location>
</feature>
<reference evidence="2 3" key="1">
    <citation type="journal article" date="2015" name="Genome Biol. Evol.">
        <title>Phylogenomic analyses indicate that early fungi evolved digesting cell walls of algal ancestors of land plants.</title>
        <authorList>
            <person name="Chang Y."/>
            <person name="Wang S."/>
            <person name="Sekimoto S."/>
            <person name="Aerts A.L."/>
            <person name="Choi C."/>
            <person name="Clum A."/>
            <person name="LaButti K.M."/>
            <person name="Lindquist E.A."/>
            <person name="Yee Ngan C."/>
            <person name="Ohm R.A."/>
            <person name="Salamov A.A."/>
            <person name="Grigoriev I.V."/>
            <person name="Spatafora J.W."/>
            <person name="Berbee M.L."/>
        </authorList>
    </citation>
    <scope>NUCLEOTIDE SEQUENCE [LARGE SCALE GENOMIC DNA]</scope>
    <source>
        <strain evidence="2 3">JEL478</strain>
    </source>
</reference>
<dbReference type="Proteomes" id="UP000070544">
    <property type="component" value="Unassembled WGS sequence"/>
</dbReference>
<name>A0A139A639_GONPJ</name>
<evidence type="ECO:0000313" key="3">
    <source>
        <dbReference type="Proteomes" id="UP000070544"/>
    </source>
</evidence>
<dbReference type="EMBL" id="KQ965790">
    <property type="protein sequence ID" value="KXS12221.1"/>
    <property type="molecule type" value="Genomic_DNA"/>
</dbReference>
<proteinExistence type="predicted"/>
<feature type="transmembrane region" description="Helical" evidence="1">
    <location>
        <begin position="145"/>
        <end position="167"/>
    </location>
</feature>
<keyword evidence="1" id="KW-1133">Transmembrane helix</keyword>
<keyword evidence="1" id="KW-0472">Membrane</keyword>
<gene>
    <name evidence="2" type="ORF">M427DRAFT_72188</name>
</gene>
<evidence type="ECO:0000256" key="1">
    <source>
        <dbReference type="SAM" id="Phobius"/>
    </source>
</evidence>
<sequence>MAYEDIALRRSLRELFPDLQYYGLDRMTRLLTLLAASLNSVGVVVWCYVSWKLYFRLGWRIYVYNGANTVVKRLVSILNIFQVLLKIDVLFLILVSIFFIFLVVIPQLFFVMATDTIFLVFFLGGTGMLYSLGVNAIEFRSTATMTLFCTTSCVEFLATVLCLYSLMTGTVGSNPSVWERKVQIVMLVAGCVCIAALVVTAVAGAYNAYLFTVYPEVPITRKKSSKKTVEWSLV</sequence>
<accession>A0A139A639</accession>